<dbReference type="AlphaFoldDB" id="A0A7D5P8S5"/>
<dbReference type="RefSeq" id="WP_179921716.1">
    <property type="nucleotide sequence ID" value="NZ_CP058909.1"/>
</dbReference>
<dbReference type="OrthoDB" id="212084at2157"/>
<protein>
    <submittedName>
        <fullName evidence="1">Tat pathway signal protein</fullName>
    </submittedName>
</protein>
<sequence length="436" mass="47089">MPPSRQRGVSRREFVKAAVAIGGSAALSACLGREDPDLPTGPDDLSALPDRQHAWNDALRTDDHGNDVPPKHHLLIYLDYAGEGTPADSDRETVETALRSLERAYPRSTDEGDVGLLFTIGYAPAYFERFEGSLPETVDLPEPEPLAPFENPVPDEPDAVVHLASDYGSALLAAEEGLLGERDAVNGRELDATFDGVFERAALAEDGRARRTGFIGEGLPAENQDVAGIPDSEPVPEESPLYMGFKSGFEKTQATEDRVTIAEGPFAGGTTQHVSSMDLNLTQWYEQDSREHREASMFCPAHADNDVIEGTGENLGNSSGVGGCAETVEEDARKGVVGHAQKNARAREDGRPVMLRRDFDSTDGDRAGLHFLALQESIADFVNTREAMNGTDAAAEGAVGQRANNGILQYINVRRRGNYLLPPRESRALPTPRPGE</sequence>
<keyword evidence="2" id="KW-1185">Reference proteome</keyword>
<dbReference type="InterPro" id="IPR006311">
    <property type="entry name" value="TAT_signal"/>
</dbReference>
<evidence type="ECO:0000313" key="1">
    <source>
        <dbReference type="EMBL" id="QLH81584.1"/>
    </source>
</evidence>
<gene>
    <name evidence="1" type="ORF">HZS54_08060</name>
</gene>
<dbReference type="InterPro" id="IPR055828">
    <property type="entry name" value="DUF7405"/>
</dbReference>
<dbReference type="Proteomes" id="UP000509346">
    <property type="component" value="Chromosome"/>
</dbReference>
<dbReference type="KEGG" id="hpel:HZS54_08060"/>
<organism evidence="1 2">
    <name type="scientific">Halosimplex pelagicum</name>
    <dbReference type="NCBI Taxonomy" id="869886"/>
    <lineage>
        <taxon>Archaea</taxon>
        <taxon>Methanobacteriati</taxon>
        <taxon>Methanobacteriota</taxon>
        <taxon>Stenosarchaea group</taxon>
        <taxon>Halobacteria</taxon>
        <taxon>Halobacteriales</taxon>
        <taxon>Haloarculaceae</taxon>
        <taxon>Halosimplex</taxon>
    </lineage>
</organism>
<accession>A0A7D5P8S5</accession>
<dbReference type="InterPro" id="IPR011008">
    <property type="entry name" value="Dimeric_a/b-barrel"/>
</dbReference>
<proteinExistence type="predicted"/>
<dbReference type="GeneID" id="56082535"/>
<reference evidence="1 2" key="1">
    <citation type="submission" date="2020-07" db="EMBL/GenBank/DDBJ databases">
        <title>Halosimplex litoreum sp. nov. and Halosimplex rubrum sp. nov., isolated from different salt environments.</title>
        <authorList>
            <person name="Cui H."/>
        </authorList>
    </citation>
    <scope>NUCLEOTIDE SEQUENCE [LARGE SCALE GENOMIC DNA]</scope>
    <source>
        <strain evidence="1 2">R2</strain>
    </source>
</reference>
<dbReference type="EMBL" id="CP058909">
    <property type="protein sequence ID" value="QLH81584.1"/>
    <property type="molecule type" value="Genomic_DNA"/>
</dbReference>
<dbReference type="SUPFAM" id="SSF54909">
    <property type="entry name" value="Dimeric alpha+beta barrel"/>
    <property type="match status" value="1"/>
</dbReference>
<dbReference type="Pfam" id="PF24152">
    <property type="entry name" value="DUF7405"/>
    <property type="match status" value="1"/>
</dbReference>
<dbReference type="PROSITE" id="PS51257">
    <property type="entry name" value="PROKAR_LIPOPROTEIN"/>
    <property type="match status" value="1"/>
</dbReference>
<dbReference type="PROSITE" id="PS51318">
    <property type="entry name" value="TAT"/>
    <property type="match status" value="1"/>
</dbReference>
<name>A0A7D5P8S5_9EURY</name>
<evidence type="ECO:0000313" key="2">
    <source>
        <dbReference type="Proteomes" id="UP000509346"/>
    </source>
</evidence>